<name>A0A2H9ZT36_9ASPA</name>
<dbReference type="Proteomes" id="UP000236161">
    <property type="component" value="Unassembled WGS sequence"/>
</dbReference>
<reference evidence="1 2" key="1">
    <citation type="journal article" date="2017" name="Nature">
        <title>The Apostasia genome and the evolution of orchids.</title>
        <authorList>
            <person name="Zhang G.Q."/>
            <person name="Liu K.W."/>
            <person name="Li Z."/>
            <person name="Lohaus R."/>
            <person name="Hsiao Y.Y."/>
            <person name="Niu S.C."/>
            <person name="Wang J.Y."/>
            <person name="Lin Y.C."/>
            <person name="Xu Q."/>
            <person name="Chen L.J."/>
            <person name="Yoshida K."/>
            <person name="Fujiwara S."/>
            <person name="Wang Z.W."/>
            <person name="Zhang Y.Q."/>
            <person name="Mitsuda N."/>
            <person name="Wang M."/>
            <person name="Liu G.H."/>
            <person name="Pecoraro L."/>
            <person name="Huang H.X."/>
            <person name="Xiao X.J."/>
            <person name="Lin M."/>
            <person name="Wu X.Y."/>
            <person name="Wu W.L."/>
            <person name="Chen Y.Y."/>
            <person name="Chang S.B."/>
            <person name="Sakamoto S."/>
            <person name="Ohme-Takagi M."/>
            <person name="Yagi M."/>
            <person name="Zeng S.J."/>
            <person name="Shen C.Y."/>
            <person name="Yeh C.M."/>
            <person name="Luo Y.B."/>
            <person name="Tsai W.C."/>
            <person name="Van de Peer Y."/>
            <person name="Liu Z.J."/>
        </authorList>
    </citation>
    <scope>NUCLEOTIDE SEQUENCE [LARGE SCALE GENOMIC DNA]</scope>
    <source>
        <strain evidence="2">cv. Shenzhen</strain>
        <tissue evidence="1">Stem</tissue>
    </source>
</reference>
<evidence type="ECO:0000313" key="1">
    <source>
        <dbReference type="EMBL" id="PKA46454.1"/>
    </source>
</evidence>
<organism evidence="1 2">
    <name type="scientific">Apostasia shenzhenica</name>
    <dbReference type="NCBI Taxonomy" id="1088818"/>
    <lineage>
        <taxon>Eukaryota</taxon>
        <taxon>Viridiplantae</taxon>
        <taxon>Streptophyta</taxon>
        <taxon>Embryophyta</taxon>
        <taxon>Tracheophyta</taxon>
        <taxon>Spermatophyta</taxon>
        <taxon>Magnoliopsida</taxon>
        <taxon>Liliopsida</taxon>
        <taxon>Asparagales</taxon>
        <taxon>Orchidaceae</taxon>
        <taxon>Apostasioideae</taxon>
        <taxon>Apostasia</taxon>
    </lineage>
</organism>
<proteinExistence type="predicted"/>
<dbReference type="AlphaFoldDB" id="A0A2H9ZT36"/>
<keyword evidence="2" id="KW-1185">Reference proteome</keyword>
<sequence>MALGLGCGGSAGITASHASAGISGSSSTGTSPGTVSFFSGQLAVDFRGNEHRFLSWDDGADGGISMRNL</sequence>
<gene>
    <name evidence="1" type="ORF">AXF42_Ash012586</name>
</gene>
<evidence type="ECO:0000313" key="2">
    <source>
        <dbReference type="Proteomes" id="UP000236161"/>
    </source>
</evidence>
<dbReference type="EMBL" id="KZ454132">
    <property type="protein sequence ID" value="PKA46454.1"/>
    <property type="molecule type" value="Genomic_DNA"/>
</dbReference>
<accession>A0A2H9ZT36</accession>
<protein>
    <submittedName>
        <fullName evidence="1">Uncharacterized protein</fullName>
    </submittedName>
</protein>